<feature type="chain" id="PRO_5007293155" evidence="2">
    <location>
        <begin position="22"/>
        <end position="601"/>
    </location>
</feature>
<feature type="region of interest" description="Disordered" evidence="1">
    <location>
        <begin position="502"/>
        <end position="528"/>
    </location>
</feature>
<protein>
    <submittedName>
        <fullName evidence="5">Beta-lactamase</fullName>
    </submittedName>
</protein>
<dbReference type="InterPro" id="IPR001466">
    <property type="entry name" value="Beta-lactam-related"/>
</dbReference>
<evidence type="ECO:0000256" key="2">
    <source>
        <dbReference type="SAM" id="SignalP"/>
    </source>
</evidence>
<evidence type="ECO:0000259" key="3">
    <source>
        <dbReference type="Pfam" id="PF00144"/>
    </source>
</evidence>
<gene>
    <name evidence="5" type="ORF">Micbo1qcDRAFT_214390</name>
</gene>
<dbReference type="Proteomes" id="UP000070501">
    <property type="component" value="Unassembled WGS sequence"/>
</dbReference>
<evidence type="ECO:0000313" key="6">
    <source>
        <dbReference type="Proteomes" id="UP000070501"/>
    </source>
</evidence>
<evidence type="ECO:0000259" key="4">
    <source>
        <dbReference type="Pfam" id="PF26335"/>
    </source>
</evidence>
<dbReference type="InterPro" id="IPR012338">
    <property type="entry name" value="Beta-lactam/transpept-like"/>
</dbReference>
<dbReference type="Pfam" id="PF26335">
    <property type="entry name" value="ARB_00930_C"/>
    <property type="match status" value="1"/>
</dbReference>
<dbReference type="InParanoid" id="A0A136IUL1"/>
<sequence>MVYSTTSALVALLASANVASAARDYLCPPLGPVLPAPTILASHDAVKLASAGLTKTFANITSDFKYAGVSIQVRSLHEEQPLVDLHYTPPNKDPRSTDKVGADTVYRIGSLSKVFNVLSVLRLGKVRWDDLVVDYLPELLELDGETDEVNDITTVRWREITIGSLASHMSGIATDLINDISSFPGIPFAAAGLPEIDEAQLLKCAGVMGLPSCTRDQFFRDFGKRHPVLAPYTSPSYSNIASVILGFVVEAVSGKSYADFLKESILDPAGLKSTTVHEAPNDSVGFVPVNETWWGGSLGYEDFAGGLYSSTNDIQALGHAILSSSLLTPVQTRAWMKPLTSTSSSGLLMGGPWEILRSTTVTKDQRLVEFYCKAGNLNKFNNMLCLVPDYDLVLTILSGGGESSAVMVDRLLDAVVTAVVPAAEEAGKTQACASFAGTYADAETNSTLTIAADDGPGFAVSGWQVRDVPTLQALAFLKPGAAESTAVKPDIRVRLYPTSLRSQKTPSAASRKRSAAATTDQPKTQRQSWRAVFDMGKPSDLQAMDESRFWPMASCHTWASLDRFVYQFRGIDDFVFEVDSATGKAVSLELRGFKVVLKRVE</sequence>
<dbReference type="Gene3D" id="3.40.710.10">
    <property type="entry name" value="DD-peptidase/beta-lactamase superfamily"/>
    <property type="match status" value="1"/>
</dbReference>
<dbReference type="OrthoDB" id="10250282at2759"/>
<dbReference type="PANTHER" id="PTHR22935">
    <property type="entry name" value="PENICILLIN-BINDING PROTEIN"/>
    <property type="match status" value="1"/>
</dbReference>
<evidence type="ECO:0000256" key="1">
    <source>
        <dbReference type="SAM" id="MobiDB-lite"/>
    </source>
</evidence>
<dbReference type="InterPro" id="IPR051478">
    <property type="entry name" value="Beta-lactamase-like_AB/R"/>
</dbReference>
<dbReference type="Pfam" id="PF00144">
    <property type="entry name" value="Beta-lactamase"/>
    <property type="match status" value="1"/>
</dbReference>
<reference evidence="6" key="1">
    <citation type="submission" date="2016-02" db="EMBL/GenBank/DDBJ databases">
        <title>Draft genome sequence of Microdochium bolleyi, a fungal endophyte of beachgrass.</title>
        <authorList>
            <consortium name="DOE Joint Genome Institute"/>
            <person name="David A.S."/>
            <person name="May G."/>
            <person name="Haridas S."/>
            <person name="Lim J."/>
            <person name="Wang M."/>
            <person name="Labutti K."/>
            <person name="Lipzen A."/>
            <person name="Barry K."/>
            <person name="Grigoriev I.V."/>
        </authorList>
    </citation>
    <scope>NUCLEOTIDE SEQUENCE [LARGE SCALE GENOMIC DNA]</scope>
    <source>
        <strain evidence="6">J235TASD1</strain>
    </source>
</reference>
<name>A0A136IUL1_9PEZI</name>
<dbReference type="AlphaFoldDB" id="A0A136IUL1"/>
<accession>A0A136IUL1</accession>
<dbReference type="SUPFAM" id="SSF56601">
    <property type="entry name" value="beta-lactamase/transpeptidase-like"/>
    <property type="match status" value="1"/>
</dbReference>
<feature type="compositionally biased region" description="Low complexity" evidence="1">
    <location>
        <begin position="504"/>
        <end position="519"/>
    </location>
</feature>
<evidence type="ECO:0000313" key="5">
    <source>
        <dbReference type="EMBL" id="KXJ88489.1"/>
    </source>
</evidence>
<dbReference type="InterPro" id="IPR058664">
    <property type="entry name" value="ARB_00930-like_C"/>
</dbReference>
<proteinExistence type="predicted"/>
<dbReference type="EMBL" id="KQ964258">
    <property type="protein sequence ID" value="KXJ88489.1"/>
    <property type="molecule type" value="Genomic_DNA"/>
</dbReference>
<keyword evidence="6" id="KW-1185">Reference proteome</keyword>
<dbReference type="PANTHER" id="PTHR22935:SF97">
    <property type="entry name" value="BETA-LACTAMASE-RELATED DOMAIN-CONTAINING PROTEIN"/>
    <property type="match status" value="1"/>
</dbReference>
<feature type="domain" description="Beta-lactamase-related" evidence="3">
    <location>
        <begin position="76"/>
        <end position="403"/>
    </location>
</feature>
<dbReference type="STRING" id="196109.A0A136IUL1"/>
<keyword evidence="2" id="KW-0732">Signal</keyword>
<feature type="signal peptide" evidence="2">
    <location>
        <begin position="1"/>
        <end position="21"/>
    </location>
</feature>
<feature type="domain" description="Beta-lactamase-like ARB-00930-like C-terminal" evidence="4">
    <location>
        <begin position="428"/>
        <end position="600"/>
    </location>
</feature>
<organism evidence="5 6">
    <name type="scientific">Microdochium bolleyi</name>
    <dbReference type="NCBI Taxonomy" id="196109"/>
    <lineage>
        <taxon>Eukaryota</taxon>
        <taxon>Fungi</taxon>
        <taxon>Dikarya</taxon>
        <taxon>Ascomycota</taxon>
        <taxon>Pezizomycotina</taxon>
        <taxon>Sordariomycetes</taxon>
        <taxon>Xylariomycetidae</taxon>
        <taxon>Xylariales</taxon>
        <taxon>Microdochiaceae</taxon>
        <taxon>Microdochium</taxon>
    </lineage>
</organism>